<dbReference type="AlphaFoldDB" id="A0AAD6ZGE6"/>
<keyword evidence="3" id="KW-1185">Reference proteome</keyword>
<accession>A0AAD6ZGE6</accession>
<comment type="caution">
    <text evidence="2">The sequence shown here is derived from an EMBL/GenBank/DDBJ whole genome shotgun (WGS) entry which is preliminary data.</text>
</comment>
<protein>
    <submittedName>
        <fullName evidence="2">Uncharacterized protein</fullName>
    </submittedName>
</protein>
<evidence type="ECO:0000313" key="3">
    <source>
        <dbReference type="Proteomes" id="UP001218218"/>
    </source>
</evidence>
<name>A0AAD6ZGE6_9AGAR</name>
<evidence type="ECO:0000256" key="1">
    <source>
        <dbReference type="SAM" id="MobiDB-lite"/>
    </source>
</evidence>
<reference evidence="2" key="1">
    <citation type="submission" date="2023-03" db="EMBL/GenBank/DDBJ databases">
        <title>Massive genome expansion in bonnet fungi (Mycena s.s.) driven by repeated elements and novel gene families across ecological guilds.</title>
        <authorList>
            <consortium name="Lawrence Berkeley National Laboratory"/>
            <person name="Harder C.B."/>
            <person name="Miyauchi S."/>
            <person name="Viragh M."/>
            <person name="Kuo A."/>
            <person name="Thoen E."/>
            <person name="Andreopoulos B."/>
            <person name="Lu D."/>
            <person name="Skrede I."/>
            <person name="Drula E."/>
            <person name="Henrissat B."/>
            <person name="Morin E."/>
            <person name="Kohler A."/>
            <person name="Barry K."/>
            <person name="LaButti K."/>
            <person name="Morin E."/>
            <person name="Salamov A."/>
            <person name="Lipzen A."/>
            <person name="Mereny Z."/>
            <person name="Hegedus B."/>
            <person name="Baldrian P."/>
            <person name="Stursova M."/>
            <person name="Weitz H."/>
            <person name="Taylor A."/>
            <person name="Grigoriev I.V."/>
            <person name="Nagy L.G."/>
            <person name="Martin F."/>
            <person name="Kauserud H."/>
        </authorList>
    </citation>
    <scope>NUCLEOTIDE SEQUENCE</scope>
    <source>
        <strain evidence="2">CBHHK002</strain>
    </source>
</reference>
<sequence length="330" mass="36389">MSTFNLPRLSQSDEAAMRKLHKTIRATRYEDPLDQDAFLVASATSVLEFRAQVASFALIPEVGECVFAIRALLLANNPRLGQSTNEVLSAVQDFAGEIARLRKLFRDRKNAQAERLCAAEGVAARAERRLALEYSAKLEKPEPALDEDVVSIPLAMKGPTLTPPPSPMGNNITNLPSDVEVRSAAPLSPLAELDSLMVTLTLSSPSFFPPIPTGPRAGLRPNAERSTRKRRRPDEEEGPNSSELPRSRPRRACFSEFDTERRISRGRAPPSKPSQHILPPTEIFLRRRLAGIQAEIHRLSCTHKHLTWQLQSLVPSEPSGTQAKAQGQSS</sequence>
<evidence type="ECO:0000313" key="2">
    <source>
        <dbReference type="EMBL" id="KAJ7321548.1"/>
    </source>
</evidence>
<gene>
    <name evidence="2" type="ORF">DFH08DRAFT_818410</name>
</gene>
<dbReference type="EMBL" id="JARIHO010000050">
    <property type="protein sequence ID" value="KAJ7321548.1"/>
    <property type="molecule type" value="Genomic_DNA"/>
</dbReference>
<feature type="region of interest" description="Disordered" evidence="1">
    <location>
        <begin position="207"/>
        <end position="279"/>
    </location>
</feature>
<organism evidence="2 3">
    <name type="scientific">Mycena albidolilacea</name>
    <dbReference type="NCBI Taxonomy" id="1033008"/>
    <lineage>
        <taxon>Eukaryota</taxon>
        <taxon>Fungi</taxon>
        <taxon>Dikarya</taxon>
        <taxon>Basidiomycota</taxon>
        <taxon>Agaricomycotina</taxon>
        <taxon>Agaricomycetes</taxon>
        <taxon>Agaricomycetidae</taxon>
        <taxon>Agaricales</taxon>
        <taxon>Marasmiineae</taxon>
        <taxon>Mycenaceae</taxon>
        <taxon>Mycena</taxon>
    </lineage>
</organism>
<proteinExistence type="predicted"/>
<dbReference type="Proteomes" id="UP001218218">
    <property type="component" value="Unassembled WGS sequence"/>
</dbReference>